<evidence type="ECO:0000313" key="2">
    <source>
        <dbReference type="Proteomes" id="UP001041814"/>
    </source>
</evidence>
<reference evidence="1" key="2">
    <citation type="journal article" date="2020" name="Microorganisms">
        <title>Osmotic Adaptation and Compatible Solute Biosynthesis of Phototrophic Bacteria as Revealed from Genome Analyses.</title>
        <authorList>
            <person name="Imhoff J.F."/>
            <person name="Rahn T."/>
            <person name="Kunzel S."/>
            <person name="Keller A."/>
            <person name="Neulinger S.C."/>
        </authorList>
    </citation>
    <scope>NUCLEOTIDE SEQUENCE</scope>
    <source>
        <strain evidence="1">IM 151</strain>
    </source>
</reference>
<protein>
    <recommendedName>
        <fullName evidence="3">AAA+ ATPase domain-containing protein</fullName>
    </recommendedName>
</protein>
<keyword evidence="2" id="KW-1185">Reference proteome</keyword>
<name>A0ABS1DYV4_RUBGE</name>
<evidence type="ECO:0008006" key="3">
    <source>
        <dbReference type="Google" id="ProtNLM"/>
    </source>
</evidence>
<proteinExistence type="predicted"/>
<comment type="caution">
    <text evidence="1">The sequence shown here is derived from an EMBL/GenBank/DDBJ whole genome shotgun (WGS) entry which is preliminary data.</text>
</comment>
<dbReference type="RefSeq" id="WP_200379897.1">
    <property type="nucleotide sequence ID" value="NZ_NRRU01000108.1"/>
</dbReference>
<dbReference type="EMBL" id="NRRU01000108">
    <property type="protein sequence ID" value="MBK1715272.1"/>
    <property type="molecule type" value="Genomic_DNA"/>
</dbReference>
<evidence type="ECO:0000313" key="1">
    <source>
        <dbReference type="EMBL" id="MBK1715272.1"/>
    </source>
</evidence>
<accession>A0ABS1DYV4</accession>
<reference evidence="1" key="1">
    <citation type="submission" date="2017-08" db="EMBL/GenBank/DDBJ databases">
        <authorList>
            <person name="Imhoff J.F."/>
            <person name="Rahn T."/>
            <person name="Kuenzel S."/>
            <person name="Neulinger S.C."/>
        </authorList>
    </citation>
    <scope>NUCLEOTIDE SEQUENCE</scope>
    <source>
        <strain evidence="1">IM 151</strain>
    </source>
</reference>
<dbReference type="InterPro" id="IPR027417">
    <property type="entry name" value="P-loop_NTPase"/>
</dbReference>
<dbReference type="Proteomes" id="UP001041814">
    <property type="component" value="Unassembled WGS sequence"/>
</dbReference>
<organism evidence="1 2">
    <name type="scientific">Rubrivivax gelatinosus</name>
    <name type="common">Rhodocyclus gelatinosus</name>
    <name type="synonym">Rhodopseudomonas gelatinosa</name>
    <dbReference type="NCBI Taxonomy" id="28068"/>
    <lineage>
        <taxon>Bacteria</taxon>
        <taxon>Pseudomonadati</taxon>
        <taxon>Pseudomonadota</taxon>
        <taxon>Betaproteobacteria</taxon>
        <taxon>Burkholderiales</taxon>
        <taxon>Sphaerotilaceae</taxon>
        <taxon>Rubrivivax</taxon>
    </lineage>
</organism>
<sequence length="1698" mass="187054">MSKKDDTPRDPLQGTQVMSTVATGGGGGVFQGRVGALYLANMLTGLPTAFCLHGARVEELRFEARYTNAHTDDVYCRLTDANRTWLQLVQCKRGLNATAGDADFIDGLQGAWRDFLGIGKSPFDRACDVLVLATIASPSAANQATKRLCELARASVDLTDYLLKINSKLFDKKHKDTWEAIKTISKETLADKYTEELVFQLLRRLRVDIHDLGTDSSQELSLVQALLSSGQPGDSGQLMWDGLFSYVQEQGISVGTVTQATWAQTAKEGLQAAVSRLTASRGLGGVAESLTRRALHQLSLIATALPNGAHIPRGECVGRVLTGLDERQLVIVTGGPGAGKSAVVSELAPLLRESGPLFFFRGDELDVPTLAAVQSLNGLQDPVLGIDTLLRTGAATVVIDSLEKALEAQNPGALEELLALVLKNKSSRLCITTRSYALNGLYTNFLYSFSSQVVDVPVLTDAEIAAAVVGSALEEVVANDAGVREVLRTPYYLQLAFTYASGGVALPSASGHDLRRALWTERVAPSKGLSAAMRTRRQTAFDDVCYLRTELFAQFVKAPADVEAVAALLQDGVLTQDDAARVSPAHDVLEDWSLFFRVEREVRSAERNWPALFTKLGSHAGMRRALRSWTAQRSAEGDDDAYALLEAALRPESTIAQLWRDEIAIGLLRSERVEDLVARLGSNGAFSNVALLQRLSHLLRVACKGPTAIDYSHLAADPAKKELVARFGMAAPVGKAWDVMIELVAKALPTLPPKAHSWVVQLAEDAVAHDDAWHKPNSRVANVFSMAEQYCWRDNDTWYRERSIGKRYYELLCRCSGADPAKFKVFIDALVKRVSEDREERDVYAEERLEFLTNVKHCREPVYFNPELVRAAFWALYTEPGPRTERHFGMDGWEAAMGLSQRVTHAFFPPSALQGPFRSLLLYSFAKSVRFVVDLCNHAATCFAKSHPEEVTLLPPEQSPNGRTHIHDWRLWAAYRGHSVSSYLLNCALMSLEERLLLGAKVQPEIISDVLEFLLEYGESSFTTGLVASVLMAYPNFVTENMLSLFKCPRFFSDDIARYVGEATALAIHGGHDGLDDARQEERIASNNLPHRKQHLEMLVLQLQLIRADLREGIFAIIDKHIENAKSAEDVPDGWRMGLKRMDARGMKYGEPIEDGKYVPLEIANLEPELKQVSDEAQSKSELMNRLAAVRLWAGAITQPALTSAPGAADRFSSSSEVYEEFQRLLAEIIKGQDEAMLLGLDDDLPCALIQRWPTDTSEALQWAKNYLLDVTAKRLDNDAWVRRSLATGELRAKALILLASVDPGDQKLPAALANIITEPVWKVRRAGSLAISDVLRPKQPQLAEILTTALALYAEALDTTIGAAGRRGGDFVEAARDTTTKALVTALTGGKLLPRPSPKSLAAVKEWTIALDAARSETPEAWRVQALITLVQLMADQEGKPRVERYDPDYVDFEARWEVADLLASELLVQSTDKTPVFEVLEYCIEHGPELSERALESTLRGSMKQEYANADAFWRVWDRAAAKILPDESLRTRSRRVYSKNEKPLAVLLFQSIPWVKTFHDLPLLRSRPSFVADCLVAAGDSSRALEHLLALMAGVGRATAVPSAMGGLRDALAQAPADFFNDGNSLWDAETVCQAAVHDHRQALLRNVTLRQATLDVLDRLVDAGSSLAFQLRDYLATSSTSEQTSLQTHRDLRE</sequence>
<dbReference type="SUPFAM" id="SSF52540">
    <property type="entry name" value="P-loop containing nucleoside triphosphate hydrolases"/>
    <property type="match status" value="1"/>
</dbReference>
<gene>
    <name evidence="1" type="ORF">CKO43_21160</name>
</gene>